<feature type="compositionally biased region" description="Gly residues" evidence="6">
    <location>
        <begin position="448"/>
        <end position="457"/>
    </location>
</feature>
<keyword evidence="3 7" id="KW-1133">Transmembrane helix</keyword>
<organism evidence="9 10">
    <name type="scientific">Venturia effusa</name>
    <dbReference type="NCBI Taxonomy" id="50376"/>
    <lineage>
        <taxon>Eukaryota</taxon>
        <taxon>Fungi</taxon>
        <taxon>Dikarya</taxon>
        <taxon>Ascomycota</taxon>
        <taxon>Pezizomycotina</taxon>
        <taxon>Dothideomycetes</taxon>
        <taxon>Pleosporomycetidae</taxon>
        <taxon>Venturiales</taxon>
        <taxon>Venturiaceae</taxon>
        <taxon>Venturia</taxon>
    </lineage>
</organism>
<accession>A0A517KXX7</accession>
<dbReference type="AlphaFoldDB" id="A0A517KXX7"/>
<keyword evidence="2 7" id="KW-0812">Transmembrane</keyword>
<evidence type="ECO:0000256" key="7">
    <source>
        <dbReference type="SAM" id="Phobius"/>
    </source>
</evidence>
<dbReference type="PANTHER" id="PTHR33048:SF47">
    <property type="entry name" value="INTEGRAL MEMBRANE PROTEIN-RELATED"/>
    <property type="match status" value="1"/>
</dbReference>
<evidence type="ECO:0000313" key="10">
    <source>
        <dbReference type="Proteomes" id="UP000316270"/>
    </source>
</evidence>
<evidence type="ECO:0000313" key="9">
    <source>
        <dbReference type="EMBL" id="QDS68230.1"/>
    </source>
</evidence>
<evidence type="ECO:0000256" key="2">
    <source>
        <dbReference type="ARBA" id="ARBA00022692"/>
    </source>
</evidence>
<dbReference type="PANTHER" id="PTHR33048">
    <property type="entry name" value="PTH11-LIKE INTEGRAL MEMBRANE PROTEIN (AFU_ORTHOLOGUE AFUA_5G11245)"/>
    <property type="match status" value="1"/>
</dbReference>
<protein>
    <recommendedName>
        <fullName evidence="8">Rhodopsin domain-containing protein</fullName>
    </recommendedName>
</protein>
<proteinExistence type="inferred from homology"/>
<keyword evidence="10" id="KW-1185">Reference proteome</keyword>
<dbReference type="STRING" id="50376.A0A517KXX7"/>
<feature type="transmembrane region" description="Helical" evidence="7">
    <location>
        <begin position="128"/>
        <end position="156"/>
    </location>
</feature>
<feature type="region of interest" description="Disordered" evidence="6">
    <location>
        <begin position="366"/>
        <end position="390"/>
    </location>
</feature>
<reference evidence="9 10" key="1">
    <citation type="submission" date="2019-07" db="EMBL/GenBank/DDBJ databases">
        <title>Finished genome of Venturia effusa.</title>
        <authorList>
            <person name="Young C.A."/>
            <person name="Cox M.P."/>
            <person name="Ganley A.R.D."/>
            <person name="David W.J."/>
        </authorList>
    </citation>
    <scope>NUCLEOTIDE SEQUENCE [LARGE SCALE GENOMIC DNA]</scope>
    <source>
        <strain evidence="10">albino</strain>
    </source>
</reference>
<evidence type="ECO:0000259" key="8">
    <source>
        <dbReference type="Pfam" id="PF20684"/>
    </source>
</evidence>
<dbReference type="Proteomes" id="UP000316270">
    <property type="component" value="Chromosome 1"/>
</dbReference>
<evidence type="ECO:0000256" key="3">
    <source>
        <dbReference type="ARBA" id="ARBA00022989"/>
    </source>
</evidence>
<dbReference type="InterPro" id="IPR049326">
    <property type="entry name" value="Rhodopsin_dom_fungi"/>
</dbReference>
<comment type="subcellular location">
    <subcellularLocation>
        <location evidence="1">Membrane</location>
        <topology evidence="1">Multi-pass membrane protein</topology>
    </subcellularLocation>
</comment>
<keyword evidence="4 7" id="KW-0472">Membrane</keyword>
<evidence type="ECO:0000256" key="1">
    <source>
        <dbReference type="ARBA" id="ARBA00004141"/>
    </source>
</evidence>
<feature type="transmembrane region" description="Helical" evidence="7">
    <location>
        <begin position="211"/>
        <end position="236"/>
    </location>
</feature>
<gene>
    <name evidence="9" type="ORF">FKW77_010593</name>
</gene>
<feature type="transmembrane region" description="Helical" evidence="7">
    <location>
        <begin position="89"/>
        <end position="107"/>
    </location>
</feature>
<name>A0A517KXX7_9PEZI</name>
<feature type="region of interest" description="Disordered" evidence="6">
    <location>
        <begin position="435"/>
        <end position="457"/>
    </location>
</feature>
<evidence type="ECO:0000256" key="4">
    <source>
        <dbReference type="ARBA" id="ARBA00023136"/>
    </source>
</evidence>
<feature type="transmembrane region" description="Helical" evidence="7">
    <location>
        <begin position="20"/>
        <end position="46"/>
    </location>
</feature>
<feature type="transmembrane region" description="Helical" evidence="7">
    <location>
        <begin position="58"/>
        <end position="77"/>
    </location>
</feature>
<evidence type="ECO:0000256" key="5">
    <source>
        <dbReference type="ARBA" id="ARBA00038359"/>
    </source>
</evidence>
<dbReference type="OrthoDB" id="3934549at2759"/>
<sequence length="457" mass="49863">MDHHPDLSPDRLRRLQRSQPLANAVVLIVSLLLLFPLTVVFLRMFVRIRIAKKVGIDDYLVIVATVLSVGVSIASGYESKLGVLNRAGLKAGIALHLLFFTSTWALKMSVCCWCHEIFGRVISRRQNFLIWAAMSIVSSIWAISFGTLIFSCSPVSSLWNPRKLLQGDGCVNVSAAQLVLAIVNAISDWLVMYLPLALIKHSELNSRQKKYITGILSLAFLAVLASISRVVSYGIIVSRVRTPQAMMWIMLPLSTAFELNIAIAASSLPSLSPLFRSAKQKFGRNSGGKPEVEPEFGQPIYFDDKGLDFGFAEWDSGEVEKGLGLGSGKAGKEGKGGGITVRTSYVVERSSPSFSVKVFSPKRWADRHAGRTGGSGQPCGNDNAPSMSKRHVMKPQPALPAAVRIQPTISTLYRTEAKEPVLMERRSSLLEILRQGPPHGMEDYGSPRGKGGMVLGV</sequence>
<dbReference type="GO" id="GO:0016020">
    <property type="term" value="C:membrane"/>
    <property type="evidence" value="ECO:0007669"/>
    <property type="project" value="UniProtKB-SubCell"/>
</dbReference>
<feature type="transmembrane region" description="Helical" evidence="7">
    <location>
        <begin position="176"/>
        <end position="199"/>
    </location>
</feature>
<dbReference type="EMBL" id="CP042185">
    <property type="protein sequence ID" value="QDS68230.1"/>
    <property type="molecule type" value="Genomic_DNA"/>
</dbReference>
<evidence type="ECO:0000256" key="6">
    <source>
        <dbReference type="SAM" id="MobiDB-lite"/>
    </source>
</evidence>
<dbReference type="InterPro" id="IPR052337">
    <property type="entry name" value="SAT4-like"/>
</dbReference>
<dbReference type="Pfam" id="PF20684">
    <property type="entry name" value="Fung_rhodopsin"/>
    <property type="match status" value="1"/>
</dbReference>
<comment type="similarity">
    <text evidence="5">Belongs to the SAT4 family.</text>
</comment>
<feature type="domain" description="Rhodopsin" evidence="8">
    <location>
        <begin position="42"/>
        <end position="276"/>
    </location>
</feature>